<name>A0ACC1RT37_9APHY</name>
<comment type="caution">
    <text evidence="1">The sequence shown here is derived from an EMBL/GenBank/DDBJ whole genome shotgun (WGS) entry which is preliminary data.</text>
</comment>
<organism evidence="1 2">
    <name type="scientific">Phlebia brevispora</name>
    <dbReference type="NCBI Taxonomy" id="194682"/>
    <lineage>
        <taxon>Eukaryota</taxon>
        <taxon>Fungi</taxon>
        <taxon>Dikarya</taxon>
        <taxon>Basidiomycota</taxon>
        <taxon>Agaricomycotina</taxon>
        <taxon>Agaricomycetes</taxon>
        <taxon>Polyporales</taxon>
        <taxon>Meruliaceae</taxon>
        <taxon>Phlebia</taxon>
    </lineage>
</organism>
<accession>A0ACC1RT37</accession>
<keyword evidence="2" id="KW-1185">Reference proteome</keyword>
<reference evidence="1" key="1">
    <citation type="submission" date="2022-07" db="EMBL/GenBank/DDBJ databases">
        <title>Genome Sequence of Phlebia brevispora.</title>
        <authorList>
            <person name="Buettner E."/>
        </authorList>
    </citation>
    <scope>NUCLEOTIDE SEQUENCE</scope>
    <source>
        <strain evidence="1">MPL23</strain>
    </source>
</reference>
<sequence>MNGLRLRLAMQGCPRLSRLPRKRTLKSVNFKHVTPGSFGDWKGLSPRTAKFIDPTHPWTKLRSQLMKIAPDVKTEAFRLRAIPKACLYQVDTGNRDYAPFKWPRDQKVNMSILNFAFKSRIHKDAYIRKTVARRIHCAFALIITRGANGEKDKHGKDVVTFKEEDIGDKWISQDWTYLLWPHLEAFKMPWPRLIHCCRVGLATIRPIIGKLDVEFQEKMTRKKAVQGLQHTTVSARPRQERAWERRPSLSMQPPPQIASQKELEADFTALPYSEIHNTTSFGLPQPEPEAAVSEFLQGVVERSRFERRGSSDNSGFQAPSWPEEAPSTHTQRARKWASNAPDPGSGRMHWFNDEELLSGGRSSERTEPASRLTQFRPIQWPGQGNSSTGNQSTSSSQSIGTPHDNITWLDEEDSSRNWSPRRLQRTSAPSAPRFPGAANSSADRTGHTVNSGAATTRAKSRSRTPTGAFGMGRRGYHTRSGSDFEMNARGEFYVSPRLLRDNGCIRFGNQNTHPTIPSSSCGTSNGKR</sequence>
<dbReference type="Proteomes" id="UP001148662">
    <property type="component" value="Unassembled WGS sequence"/>
</dbReference>
<protein>
    <submittedName>
        <fullName evidence="1">Uncharacterized protein</fullName>
    </submittedName>
</protein>
<dbReference type="EMBL" id="JANHOG010002377">
    <property type="protein sequence ID" value="KAJ3524053.1"/>
    <property type="molecule type" value="Genomic_DNA"/>
</dbReference>
<evidence type="ECO:0000313" key="2">
    <source>
        <dbReference type="Proteomes" id="UP001148662"/>
    </source>
</evidence>
<gene>
    <name evidence="1" type="ORF">NM688_g8629</name>
</gene>
<proteinExistence type="predicted"/>
<evidence type="ECO:0000313" key="1">
    <source>
        <dbReference type="EMBL" id="KAJ3524053.1"/>
    </source>
</evidence>